<evidence type="ECO:0000256" key="2">
    <source>
        <dbReference type="ARBA" id="ARBA00008290"/>
    </source>
</evidence>
<evidence type="ECO:0000256" key="4">
    <source>
        <dbReference type="ARBA" id="ARBA00022670"/>
    </source>
</evidence>
<evidence type="ECO:0000256" key="1">
    <source>
        <dbReference type="ARBA" id="ARBA00001947"/>
    </source>
</evidence>
<evidence type="ECO:0000256" key="3">
    <source>
        <dbReference type="ARBA" id="ARBA00022438"/>
    </source>
</evidence>
<dbReference type="FunFam" id="2.30.250.10:FF:000003">
    <property type="entry name" value="Probable M18 family aminopeptidase 2"/>
    <property type="match status" value="1"/>
</dbReference>
<evidence type="ECO:0000256" key="7">
    <source>
        <dbReference type="ARBA" id="ARBA00022833"/>
    </source>
</evidence>
<gene>
    <name evidence="11" type="ORF">HGG79_15085</name>
</gene>
<accession>A0A923E9R5</accession>
<keyword evidence="5 9" id="KW-0479">Metal-binding</keyword>
<organism evidence="11 12">
    <name type="scientific">Clostridium tetanomorphum</name>
    <dbReference type="NCBI Taxonomy" id="1553"/>
    <lineage>
        <taxon>Bacteria</taxon>
        <taxon>Bacillati</taxon>
        <taxon>Bacillota</taxon>
        <taxon>Clostridia</taxon>
        <taxon>Eubacteriales</taxon>
        <taxon>Clostridiaceae</taxon>
        <taxon>Clostridium</taxon>
    </lineage>
</organism>
<dbReference type="EMBL" id="JAAZWO010000022">
    <property type="protein sequence ID" value="MBC2399088.1"/>
    <property type="molecule type" value="Genomic_DNA"/>
</dbReference>
<keyword evidence="3 9" id="KW-0031">Aminopeptidase</keyword>
<keyword evidence="7 9" id="KW-0862">Zinc</keyword>
<keyword evidence="8 9" id="KW-0482">Metalloprotease</keyword>
<sequence length="433" mass="48439">MENKIELSKELIDFIYDSPTAFHAVECVENELLNGGFQELKESDKWNLVQDGKYYTKKNNSAITAFIVGTSSVVENGFKIIGAHTDSPTFRIKPNPHMICEGGYLKLNTEVYGGPILSTWMDRPLAIAGRVVLRSENVMEPKEELVNIKKPLLIIPNLAIHMNREVNKGIELNAQKHTLPLMSIVNDAMEKENYLLDILQEELKVSKDEIIDFDLFLYEYEKGCIMGMRNEFISSPRLDDLAMVHAGLKALLESKHSKGTNVLVCFDNEEVGSSTKQGADSIMLSSVLERIVEKEEQGKEAYFRALSKSFIISSDLAHAVHPNSPEKADPVNRPMINKGPVIKISARQSYTSDSFSSAVYEEVCKKADVPVQRFVNRSDERGGSTIGPISSTHINIPSVDIGTPILGMHSIRELGGVEDQFYVTESFKQFYNL</sequence>
<dbReference type="InterPro" id="IPR001948">
    <property type="entry name" value="Peptidase_M18"/>
</dbReference>
<dbReference type="GO" id="GO:0004177">
    <property type="term" value="F:aminopeptidase activity"/>
    <property type="evidence" value="ECO:0007669"/>
    <property type="project" value="UniProtKB-KW"/>
</dbReference>
<evidence type="ECO:0000313" key="12">
    <source>
        <dbReference type="Proteomes" id="UP000563151"/>
    </source>
</evidence>
<evidence type="ECO:0000256" key="8">
    <source>
        <dbReference type="ARBA" id="ARBA00023049"/>
    </source>
</evidence>
<keyword evidence="12" id="KW-1185">Reference proteome</keyword>
<dbReference type="Gene3D" id="2.30.250.10">
    <property type="entry name" value="Aminopeptidase i, Domain 2"/>
    <property type="match status" value="1"/>
</dbReference>
<keyword evidence="4 9" id="KW-0645">Protease</keyword>
<dbReference type="RefSeq" id="WP_035148362.1">
    <property type="nucleotide sequence ID" value="NZ_JAAZWO010000022.1"/>
</dbReference>
<comment type="cofactor">
    <cofactor evidence="1 10">
        <name>Zn(2+)</name>
        <dbReference type="ChEBI" id="CHEBI:29105"/>
    </cofactor>
</comment>
<dbReference type="PRINTS" id="PR00932">
    <property type="entry name" value="AMINO1PTASE"/>
</dbReference>
<dbReference type="Gene3D" id="3.40.630.10">
    <property type="entry name" value="Zn peptidases"/>
    <property type="match status" value="1"/>
</dbReference>
<name>A0A923E9R5_CLOTT</name>
<evidence type="ECO:0000256" key="9">
    <source>
        <dbReference type="RuleBase" id="RU004386"/>
    </source>
</evidence>
<dbReference type="GO" id="GO:0005737">
    <property type="term" value="C:cytoplasm"/>
    <property type="evidence" value="ECO:0007669"/>
    <property type="project" value="UniProtKB-ARBA"/>
</dbReference>
<comment type="similarity">
    <text evidence="2 9">Belongs to the peptidase M18 family.</text>
</comment>
<dbReference type="NCBIfam" id="NF002759">
    <property type="entry name" value="PRK02813.1"/>
    <property type="match status" value="1"/>
</dbReference>
<evidence type="ECO:0000313" key="11">
    <source>
        <dbReference type="EMBL" id="MBC2399088.1"/>
    </source>
</evidence>
<dbReference type="Proteomes" id="UP000563151">
    <property type="component" value="Unassembled WGS sequence"/>
</dbReference>
<dbReference type="InterPro" id="IPR023358">
    <property type="entry name" value="Peptidase_M18_dom2"/>
</dbReference>
<dbReference type="SUPFAM" id="SSF53187">
    <property type="entry name" value="Zn-dependent exopeptidases"/>
    <property type="match status" value="1"/>
</dbReference>
<dbReference type="SUPFAM" id="SSF101821">
    <property type="entry name" value="Aminopeptidase/glucanase lid domain"/>
    <property type="match status" value="1"/>
</dbReference>
<evidence type="ECO:0000256" key="10">
    <source>
        <dbReference type="RuleBase" id="RU004387"/>
    </source>
</evidence>
<dbReference type="Pfam" id="PF02127">
    <property type="entry name" value="Peptidase_M18"/>
    <property type="match status" value="1"/>
</dbReference>
<dbReference type="EC" id="3.4.11.-" evidence="10"/>
<evidence type="ECO:0000256" key="6">
    <source>
        <dbReference type="ARBA" id="ARBA00022801"/>
    </source>
</evidence>
<proteinExistence type="inferred from homology"/>
<reference evidence="11 12" key="1">
    <citation type="submission" date="2020-04" db="EMBL/GenBank/DDBJ databases">
        <title>Genomic insights into acetone-butanol-ethanol (ABE) fermentation by sequencing solventogenic clostridia strains.</title>
        <authorList>
            <person name="Brown S."/>
        </authorList>
    </citation>
    <scope>NUCLEOTIDE SEQUENCE [LARGE SCALE GENOMIC DNA]</scope>
    <source>
        <strain evidence="11 12">DJ011</strain>
    </source>
</reference>
<evidence type="ECO:0000256" key="5">
    <source>
        <dbReference type="ARBA" id="ARBA00022723"/>
    </source>
</evidence>
<dbReference type="CDD" id="cd05658">
    <property type="entry name" value="M18_DAP"/>
    <property type="match status" value="1"/>
</dbReference>
<dbReference type="GO" id="GO:0008237">
    <property type="term" value="F:metallopeptidase activity"/>
    <property type="evidence" value="ECO:0007669"/>
    <property type="project" value="UniProtKB-KW"/>
</dbReference>
<protein>
    <recommendedName>
        <fullName evidence="10">M18 family aminopeptidase</fullName>
        <ecNumber evidence="10">3.4.11.-</ecNumber>
    </recommendedName>
</protein>
<dbReference type="GO" id="GO:0008270">
    <property type="term" value="F:zinc ion binding"/>
    <property type="evidence" value="ECO:0007669"/>
    <property type="project" value="InterPro"/>
</dbReference>
<comment type="caution">
    <text evidence="11">The sequence shown here is derived from an EMBL/GenBank/DDBJ whole genome shotgun (WGS) entry which is preliminary data.</text>
</comment>
<dbReference type="AlphaFoldDB" id="A0A923E9R5"/>
<dbReference type="GO" id="GO:0006508">
    <property type="term" value="P:proteolysis"/>
    <property type="evidence" value="ECO:0007669"/>
    <property type="project" value="UniProtKB-KW"/>
</dbReference>
<keyword evidence="6 9" id="KW-0378">Hydrolase</keyword>
<dbReference type="PANTHER" id="PTHR28570">
    <property type="entry name" value="ASPARTYL AMINOPEPTIDASE"/>
    <property type="match status" value="1"/>
</dbReference>
<dbReference type="PANTHER" id="PTHR28570:SF3">
    <property type="entry name" value="ASPARTYL AMINOPEPTIDASE"/>
    <property type="match status" value="1"/>
</dbReference>